<dbReference type="Pfam" id="PF01032">
    <property type="entry name" value="FecCD"/>
    <property type="match status" value="1"/>
</dbReference>
<proteinExistence type="inferred from homology"/>
<evidence type="ECO:0000256" key="8">
    <source>
        <dbReference type="ARBA" id="ARBA00022989"/>
    </source>
</evidence>
<dbReference type="InterPro" id="IPR037294">
    <property type="entry name" value="ABC_BtuC-like"/>
</dbReference>
<keyword evidence="6" id="KW-0410">Iron transport</keyword>
<comment type="subcellular location">
    <subcellularLocation>
        <location evidence="1">Cell inner membrane</location>
    </subcellularLocation>
    <subcellularLocation>
        <location evidence="2">Cell membrane</location>
        <topology evidence="2">Multi-pass membrane protein</topology>
    </subcellularLocation>
</comment>
<feature type="transmembrane region" description="Helical" evidence="13">
    <location>
        <begin position="253"/>
        <end position="275"/>
    </location>
</feature>
<dbReference type="GO" id="GO:0042935">
    <property type="term" value="P:achromobactin transport"/>
    <property type="evidence" value="ECO:0007669"/>
    <property type="project" value="UniProtKB-ARBA"/>
</dbReference>
<dbReference type="PANTHER" id="PTHR30472">
    <property type="entry name" value="FERRIC ENTEROBACTIN TRANSPORT SYSTEM PERMEASE PROTEIN"/>
    <property type="match status" value="1"/>
</dbReference>
<dbReference type="GeneID" id="66565651"/>
<keyword evidence="15" id="KW-1185">Reference proteome</keyword>
<dbReference type="Proteomes" id="UP000231901">
    <property type="component" value="Chromosome"/>
</dbReference>
<keyword evidence="4" id="KW-0813">Transport</keyword>
<feature type="transmembrane region" description="Helical" evidence="13">
    <location>
        <begin position="120"/>
        <end position="141"/>
    </location>
</feature>
<evidence type="ECO:0000256" key="13">
    <source>
        <dbReference type="SAM" id="Phobius"/>
    </source>
</evidence>
<reference evidence="15" key="1">
    <citation type="journal article" date="2018" name="Genome Announc.">
        <title>Complete genome sequence of a Dickeya fangzhongdai type strain causing bleeding canker of pear tree trunks.</title>
        <authorList>
            <person name="Zhao Y."/>
            <person name="Tian Y."/>
            <person name="Li X."/>
            <person name="Hu B."/>
        </authorList>
    </citation>
    <scope>NUCLEOTIDE SEQUENCE [LARGE SCALE GENOMIC DNA]</scope>
    <source>
        <strain evidence="15">DSM 101947</strain>
    </source>
</reference>
<comment type="function">
    <text evidence="12">Part of the binding-protein-dependent transport system CbrABCD for uptake of the siderophore achromobactin. Probably responsible for the translocation of the substrate across the membrane.</text>
</comment>
<name>A0A2K8QQ23_9GAMM</name>
<sequence length="358" mass="37516">MHFLIKRFLSVRSPFPTQTTAPAPLPRALSSLTGRRIAGVIPCLLLLALICLASLMLGARAIAPEVVWHSLTGNLQGPDSTIILQARLPRTLAGILVGMALGAAGAVMQALTRNPLADPGILGVNAGASFAIVLGISFFGITGMASWLGFAWLGVLAASLMVWIIGTLSGGRVNPIRLTLAGVALSAVLSGFTSSLSLLNPLAFDQLRLWEAGTLDIRSLGNIAWVTPTILLGCALAFFAARSLNTLSMGEDLATALGTRVALIRVIAMLSVMLLCGSATALAGPIGFVGLMIPHIARGWAGPDQRWILIYSLLFAPILLLSADIVGRLLVPGELRVSIVTAFIGAPVLIWLVRQRKS</sequence>
<keyword evidence="11 13" id="KW-0472">Membrane</keyword>
<feature type="transmembrane region" description="Helical" evidence="13">
    <location>
        <begin position="37"/>
        <end position="63"/>
    </location>
</feature>
<dbReference type="GO" id="GO:0033214">
    <property type="term" value="P:siderophore-iron import into cell"/>
    <property type="evidence" value="ECO:0007669"/>
    <property type="project" value="TreeGrafter"/>
</dbReference>
<dbReference type="CDD" id="cd06550">
    <property type="entry name" value="TM_ABC_iron-siderophores_like"/>
    <property type="match status" value="1"/>
</dbReference>
<evidence type="ECO:0000256" key="12">
    <source>
        <dbReference type="ARBA" id="ARBA00053987"/>
    </source>
</evidence>
<accession>A0A2K8QQ23</accession>
<dbReference type="SUPFAM" id="SSF81345">
    <property type="entry name" value="ABC transporter involved in vitamin B12 uptake, BtuC"/>
    <property type="match status" value="1"/>
</dbReference>
<evidence type="ECO:0000256" key="7">
    <source>
        <dbReference type="ARBA" id="ARBA00022692"/>
    </source>
</evidence>
<dbReference type="FunFam" id="1.10.3470.10:FF:000001">
    <property type="entry name" value="Vitamin B12 ABC transporter permease BtuC"/>
    <property type="match status" value="1"/>
</dbReference>
<evidence type="ECO:0000313" key="14">
    <source>
        <dbReference type="EMBL" id="ATZ95185.1"/>
    </source>
</evidence>
<dbReference type="KEGG" id="dfn:CVE23_15080"/>
<dbReference type="GO" id="GO:0022857">
    <property type="term" value="F:transmembrane transporter activity"/>
    <property type="evidence" value="ECO:0007669"/>
    <property type="project" value="InterPro"/>
</dbReference>
<feature type="transmembrane region" description="Helical" evidence="13">
    <location>
        <begin position="223"/>
        <end position="241"/>
    </location>
</feature>
<gene>
    <name evidence="14" type="ORF">CVE23_15080</name>
</gene>
<feature type="transmembrane region" description="Helical" evidence="13">
    <location>
        <begin position="308"/>
        <end position="329"/>
    </location>
</feature>
<feature type="transmembrane region" description="Helical" evidence="13">
    <location>
        <begin position="88"/>
        <end position="108"/>
    </location>
</feature>
<organism evidence="14 15">
    <name type="scientific">Dickeya fangzhongdai</name>
    <dbReference type="NCBI Taxonomy" id="1778540"/>
    <lineage>
        <taxon>Bacteria</taxon>
        <taxon>Pseudomonadati</taxon>
        <taxon>Pseudomonadota</taxon>
        <taxon>Gammaproteobacteria</taxon>
        <taxon>Enterobacterales</taxon>
        <taxon>Pectobacteriaceae</taxon>
        <taxon>Dickeya</taxon>
    </lineage>
</organism>
<keyword evidence="8 13" id="KW-1133">Transmembrane helix</keyword>
<evidence type="ECO:0000313" key="15">
    <source>
        <dbReference type="Proteomes" id="UP000231901"/>
    </source>
</evidence>
<comment type="similarity">
    <text evidence="3">Belongs to the binding-protein-dependent transport system permease family. FecCD subfamily.</text>
</comment>
<evidence type="ECO:0000256" key="11">
    <source>
        <dbReference type="ARBA" id="ARBA00023136"/>
    </source>
</evidence>
<evidence type="ECO:0000256" key="5">
    <source>
        <dbReference type="ARBA" id="ARBA00022475"/>
    </source>
</evidence>
<evidence type="ECO:0000256" key="10">
    <source>
        <dbReference type="ARBA" id="ARBA00023065"/>
    </source>
</evidence>
<evidence type="ECO:0000256" key="6">
    <source>
        <dbReference type="ARBA" id="ARBA00022496"/>
    </source>
</evidence>
<evidence type="ECO:0000256" key="1">
    <source>
        <dbReference type="ARBA" id="ARBA00004533"/>
    </source>
</evidence>
<evidence type="ECO:0000256" key="2">
    <source>
        <dbReference type="ARBA" id="ARBA00004651"/>
    </source>
</evidence>
<dbReference type="GO" id="GO:0005886">
    <property type="term" value="C:plasma membrane"/>
    <property type="evidence" value="ECO:0007669"/>
    <property type="project" value="UniProtKB-SubCell"/>
</dbReference>
<dbReference type="Gene3D" id="1.10.3470.10">
    <property type="entry name" value="ABC transporter involved in vitamin B12 uptake, BtuC"/>
    <property type="match status" value="1"/>
</dbReference>
<dbReference type="EMBL" id="CP025003">
    <property type="protein sequence ID" value="ATZ95185.1"/>
    <property type="molecule type" value="Genomic_DNA"/>
</dbReference>
<evidence type="ECO:0000256" key="9">
    <source>
        <dbReference type="ARBA" id="ARBA00023004"/>
    </source>
</evidence>
<dbReference type="PANTHER" id="PTHR30472:SF1">
    <property type="entry name" value="FE(3+) DICITRATE TRANSPORT SYSTEM PERMEASE PROTEIN FECC-RELATED"/>
    <property type="match status" value="1"/>
</dbReference>
<keyword evidence="5" id="KW-1003">Cell membrane</keyword>
<keyword evidence="7 13" id="KW-0812">Transmembrane</keyword>
<evidence type="ECO:0000256" key="4">
    <source>
        <dbReference type="ARBA" id="ARBA00022448"/>
    </source>
</evidence>
<dbReference type="AlphaFoldDB" id="A0A2K8QQ23"/>
<feature type="transmembrane region" description="Helical" evidence="13">
    <location>
        <begin position="147"/>
        <end position="166"/>
    </location>
</feature>
<keyword evidence="10" id="KW-0406">Ion transport</keyword>
<feature type="transmembrane region" description="Helical" evidence="13">
    <location>
        <begin position="178"/>
        <end position="203"/>
    </location>
</feature>
<dbReference type="InterPro" id="IPR000522">
    <property type="entry name" value="ABC_transptr_permease_BtuC"/>
</dbReference>
<dbReference type="RefSeq" id="WP_100849834.1">
    <property type="nucleotide sequence ID" value="NZ_BMJF01000002.1"/>
</dbReference>
<feature type="transmembrane region" description="Helical" evidence="13">
    <location>
        <begin position="335"/>
        <end position="353"/>
    </location>
</feature>
<dbReference type="NCBIfam" id="NF007760">
    <property type="entry name" value="PRK10441.1"/>
    <property type="match status" value="1"/>
</dbReference>
<evidence type="ECO:0000256" key="3">
    <source>
        <dbReference type="ARBA" id="ARBA00007935"/>
    </source>
</evidence>
<keyword evidence="9" id="KW-0408">Iron</keyword>
<protein>
    <submittedName>
        <fullName evidence="14">Fe(3+)-siderophore ABC transporter permease</fullName>
    </submittedName>
</protein>